<dbReference type="VEuPathDB" id="VectorBase:ASIC004537"/>
<evidence type="ECO:0000313" key="1">
    <source>
        <dbReference type="EMBL" id="KFB37406.1"/>
    </source>
</evidence>
<reference evidence="1 3" key="1">
    <citation type="journal article" date="2014" name="BMC Genomics">
        <title>Genome sequence of Anopheles sinensis provides insight into genetics basis of mosquito competence for malaria parasites.</title>
        <authorList>
            <person name="Zhou D."/>
            <person name="Zhang D."/>
            <person name="Ding G."/>
            <person name="Shi L."/>
            <person name="Hou Q."/>
            <person name="Ye Y."/>
            <person name="Xu Y."/>
            <person name="Zhou H."/>
            <person name="Xiong C."/>
            <person name="Li S."/>
            <person name="Yu J."/>
            <person name="Hong S."/>
            <person name="Yu X."/>
            <person name="Zou P."/>
            <person name="Chen C."/>
            <person name="Chang X."/>
            <person name="Wang W."/>
            <person name="Lv Y."/>
            <person name="Sun Y."/>
            <person name="Ma L."/>
            <person name="Shen B."/>
            <person name="Zhu C."/>
        </authorList>
    </citation>
    <scope>NUCLEOTIDE SEQUENCE [LARGE SCALE GENOMIC DNA]</scope>
</reference>
<proteinExistence type="predicted"/>
<sequence>MVQRTRREEDTLLDIARCAKRLRKSDPFQCSSFGQLARHARGDDGGKGKKKMLTPNVKRIKRQWSEPEGHRRLPTCYVLIMIDIFLRSHRTVEWCVTGFTLDKGRTLTDSKRTLTRARFYQFDFGTRKKERQARAVEGYFLMYCNGLYAIHRVSKSNGCRTSGDSFPCHLMVQHNRKERIPIPGEA</sequence>
<keyword evidence="3" id="KW-1185">Reference proteome</keyword>
<name>A0A084VHG2_ANOSI</name>
<dbReference type="Proteomes" id="UP000030765">
    <property type="component" value="Unassembled WGS sequence"/>
</dbReference>
<protein>
    <submittedName>
        <fullName evidence="1 2">Acetyltransferase</fullName>
    </submittedName>
</protein>
<reference evidence="2" key="2">
    <citation type="submission" date="2020-05" db="UniProtKB">
        <authorList>
            <consortium name="EnsemblMetazoa"/>
        </authorList>
    </citation>
    <scope>IDENTIFICATION</scope>
</reference>
<dbReference type="GO" id="GO:0016740">
    <property type="term" value="F:transferase activity"/>
    <property type="evidence" value="ECO:0007669"/>
    <property type="project" value="UniProtKB-KW"/>
</dbReference>
<gene>
    <name evidence="1" type="ORF">ZHAS_00004537</name>
</gene>
<dbReference type="EMBL" id="ATLV01013171">
    <property type="status" value="NOT_ANNOTATED_CDS"/>
    <property type="molecule type" value="Genomic_DNA"/>
</dbReference>
<organism evidence="1">
    <name type="scientific">Anopheles sinensis</name>
    <name type="common">Mosquito</name>
    <dbReference type="NCBI Taxonomy" id="74873"/>
    <lineage>
        <taxon>Eukaryota</taxon>
        <taxon>Metazoa</taxon>
        <taxon>Ecdysozoa</taxon>
        <taxon>Arthropoda</taxon>
        <taxon>Hexapoda</taxon>
        <taxon>Insecta</taxon>
        <taxon>Pterygota</taxon>
        <taxon>Neoptera</taxon>
        <taxon>Endopterygota</taxon>
        <taxon>Diptera</taxon>
        <taxon>Nematocera</taxon>
        <taxon>Culicoidea</taxon>
        <taxon>Culicidae</taxon>
        <taxon>Anophelinae</taxon>
        <taxon>Anopheles</taxon>
    </lineage>
</organism>
<dbReference type="AlphaFoldDB" id="A0A084VHG2"/>
<evidence type="ECO:0000313" key="2">
    <source>
        <dbReference type="EnsemblMetazoa" id="ASIC004537-PA"/>
    </source>
</evidence>
<dbReference type="EMBL" id="KE524842">
    <property type="protein sequence ID" value="KFB37406.1"/>
    <property type="molecule type" value="Genomic_DNA"/>
</dbReference>
<keyword evidence="1" id="KW-0808">Transferase</keyword>
<accession>A0A084VHG2</accession>
<evidence type="ECO:0000313" key="3">
    <source>
        <dbReference type="Proteomes" id="UP000030765"/>
    </source>
</evidence>
<dbReference type="EnsemblMetazoa" id="ASIC004537-RA">
    <property type="protein sequence ID" value="ASIC004537-PA"/>
    <property type="gene ID" value="ASIC004537"/>
</dbReference>